<gene>
    <name evidence="2" type="ORF">ENN92_00840</name>
</gene>
<evidence type="ECO:0000313" key="2">
    <source>
        <dbReference type="EMBL" id="HDQ88681.1"/>
    </source>
</evidence>
<dbReference type="InterPro" id="IPR036583">
    <property type="entry name" value="23S_rRNA_IVS_sf"/>
</dbReference>
<proteinExistence type="predicted"/>
<comment type="caution">
    <text evidence="2">The sequence shown here is derived from an EMBL/GenBank/DDBJ whole genome shotgun (WGS) entry which is preliminary data.</text>
</comment>
<protein>
    <recommendedName>
        <fullName evidence="3">Four helix bundle protein</fullName>
    </recommendedName>
</protein>
<reference evidence="2" key="1">
    <citation type="journal article" date="2020" name="mSystems">
        <title>Genome- and Community-Level Interaction Insights into Carbon Utilization and Element Cycling Functions of Hydrothermarchaeota in Hydrothermal Sediment.</title>
        <authorList>
            <person name="Zhou Z."/>
            <person name="Liu Y."/>
            <person name="Xu W."/>
            <person name="Pan J."/>
            <person name="Luo Z.H."/>
            <person name="Li M."/>
        </authorList>
    </citation>
    <scope>NUCLEOTIDE SEQUENCE [LARGE SCALE GENOMIC DNA]</scope>
    <source>
        <strain evidence="2">SpSt-1219</strain>
    </source>
</reference>
<feature type="compositionally biased region" description="Basic and acidic residues" evidence="1">
    <location>
        <begin position="57"/>
        <end position="72"/>
    </location>
</feature>
<evidence type="ECO:0000256" key="1">
    <source>
        <dbReference type="SAM" id="MobiDB-lite"/>
    </source>
</evidence>
<dbReference type="AlphaFoldDB" id="A0A7C1DIX9"/>
<accession>A0A7C1DIX9</accession>
<dbReference type="SUPFAM" id="SSF158446">
    <property type="entry name" value="IVS-encoded protein-like"/>
    <property type="match status" value="1"/>
</dbReference>
<feature type="region of interest" description="Disordered" evidence="1">
    <location>
        <begin position="50"/>
        <end position="72"/>
    </location>
</feature>
<dbReference type="Proteomes" id="UP000886066">
    <property type="component" value="Unassembled WGS sequence"/>
</dbReference>
<organism evidence="2">
    <name type="scientific">candidate division WWE3 bacterium</name>
    <dbReference type="NCBI Taxonomy" id="2053526"/>
    <lineage>
        <taxon>Bacteria</taxon>
        <taxon>Katanobacteria</taxon>
    </lineage>
</organism>
<evidence type="ECO:0008006" key="3">
    <source>
        <dbReference type="Google" id="ProtNLM"/>
    </source>
</evidence>
<dbReference type="Gene3D" id="1.20.1440.60">
    <property type="entry name" value="23S rRNA-intervening sequence"/>
    <property type="match status" value="1"/>
</dbReference>
<name>A0A7C1DIX9_UNCKA</name>
<dbReference type="EMBL" id="DSDM01000049">
    <property type="protein sequence ID" value="HDQ88681.1"/>
    <property type="molecule type" value="Genomic_DNA"/>
</dbReference>
<sequence>MITSLALYQKTYDLCLYTHKFVKKFPKSERFLISLELQQSLSNAIRNMVRANTTKDPAPKRSYQENIKSEYE</sequence>